<evidence type="ECO:0000313" key="2">
    <source>
        <dbReference type="EMBL" id="ADV46410.1"/>
    </source>
</evidence>
<organism evidence="2 3">
    <name type="scientific">Nitratifractor salsuginis (strain DSM 16511 / JCM 12458 / E9I37-1)</name>
    <dbReference type="NCBI Taxonomy" id="749222"/>
    <lineage>
        <taxon>Bacteria</taxon>
        <taxon>Pseudomonadati</taxon>
        <taxon>Campylobacterota</taxon>
        <taxon>Epsilonproteobacteria</taxon>
        <taxon>Campylobacterales</taxon>
        <taxon>Sulfurovaceae</taxon>
        <taxon>Nitratifractor</taxon>
    </lineage>
</organism>
<keyword evidence="1" id="KW-0472">Membrane</keyword>
<sequence>MGLLDFNLGDIGDVLVKAREALTGKSIEDPVKKAEIALQLQQLEQAINMGQIEVNKEEAKNPNLFTSGWRPAIGWVGAIALAYTYIVAPTVVWIAELNGVVAKLPTIDTGVLFNLILAMLGFGGLRTYEKIKNVQDKH</sequence>
<dbReference type="EMBL" id="CP002452">
    <property type="protein sequence ID" value="ADV46410.1"/>
    <property type="molecule type" value="Genomic_DNA"/>
</dbReference>
<gene>
    <name evidence="2" type="ordered locus">Nitsa_1157</name>
</gene>
<reference evidence="2 3" key="1">
    <citation type="journal article" date="2011" name="Stand. Genomic Sci.">
        <title>Complete genome sequence of Nitratifractor salsuginis type strain (E9I37-1).</title>
        <authorList>
            <person name="Anderson I."/>
            <person name="Sikorski J."/>
            <person name="Zeytun A."/>
            <person name="Nolan M."/>
            <person name="Lapidus A."/>
            <person name="Lucas S."/>
            <person name="Hammon N."/>
            <person name="Deshpande S."/>
            <person name="Cheng J.F."/>
            <person name="Tapia R."/>
            <person name="Han C."/>
            <person name="Goodwin L."/>
            <person name="Pitluck S."/>
            <person name="Liolios K."/>
            <person name="Pagani I."/>
            <person name="Ivanova N."/>
            <person name="Huntemann M."/>
            <person name="Mavromatis K."/>
            <person name="Ovchinikova G."/>
            <person name="Pati A."/>
            <person name="Chen A."/>
            <person name="Palaniappan K."/>
            <person name="Land M."/>
            <person name="Hauser L."/>
            <person name="Brambilla E.M."/>
            <person name="Ngatchou-Djao O.D."/>
            <person name="Rohde M."/>
            <person name="Tindall B.J."/>
            <person name="Goker M."/>
            <person name="Detter J.C."/>
            <person name="Woyke T."/>
            <person name="Bristow J."/>
            <person name="Eisen J.A."/>
            <person name="Markowitz V."/>
            <person name="Hugenholtz P."/>
            <person name="Klenk H.P."/>
            <person name="Kyrpides N.C."/>
        </authorList>
    </citation>
    <scope>NUCLEOTIDE SEQUENCE [LARGE SCALE GENOMIC DNA]</scope>
    <source>
        <strain evidence="3">DSM 16511 / JCM 12458 / E9I37-1</strain>
    </source>
</reference>
<keyword evidence="3" id="KW-1185">Reference proteome</keyword>
<feature type="transmembrane region" description="Helical" evidence="1">
    <location>
        <begin position="72"/>
        <end position="95"/>
    </location>
</feature>
<dbReference type="Proteomes" id="UP000008633">
    <property type="component" value="Chromosome"/>
</dbReference>
<dbReference type="OrthoDB" id="1433389at2"/>
<feature type="transmembrane region" description="Helical" evidence="1">
    <location>
        <begin position="107"/>
        <end position="128"/>
    </location>
</feature>
<dbReference type="HOGENOM" id="CLU_133076_0_0_7"/>
<protein>
    <recommendedName>
        <fullName evidence="4">Holin of 3TMs, for gene-transfer release</fullName>
    </recommendedName>
</protein>
<dbReference type="STRING" id="749222.Nitsa_1157"/>
<proteinExistence type="predicted"/>
<evidence type="ECO:0000256" key="1">
    <source>
        <dbReference type="SAM" id="Phobius"/>
    </source>
</evidence>
<dbReference type="eggNOG" id="ENOG50330T3">
    <property type="taxonomic scope" value="Bacteria"/>
</dbReference>
<reference evidence="3" key="2">
    <citation type="submission" date="2011-01" db="EMBL/GenBank/DDBJ databases">
        <title>The complete genome of Nitratifractor salsuginis DSM 16511.</title>
        <authorList>
            <consortium name="US DOE Joint Genome Institute (JGI-PGF)"/>
            <person name="Lucas S."/>
            <person name="Copeland A."/>
            <person name="Lapidus A."/>
            <person name="Bruce D."/>
            <person name="Goodwin L."/>
            <person name="Pitluck S."/>
            <person name="Kyrpides N."/>
            <person name="Mavromatis K."/>
            <person name="Ivanova N."/>
            <person name="Mikhailova N."/>
            <person name="Zeytun A."/>
            <person name="Detter J.C."/>
            <person name="Tapia R."/>
            <person name="Han C."/>
            <person name="Land M."/>
            <person name="Hauser L."/>
            <person name="Markowitz V."/>
            <person name="Cheng J.-F."/>
            <person name="Hugenholtz P."/>
            <person name="Woyke T."/>
            <person name="Wu D."/>
            <person name="Tindall B."/>
            <person name="Schuetze A."/>
            <person name="Brambilla E."/>
            <person name="Klenk H.-P."/>
            <person name="Eisen J.A."/>
        </authorList>
    </citation>
    <scope>NUCLEOTIDE SEQUENCE [LARGE SCALE GENOMIC DNA]</scope>
    <source>
        <strain evidence="3">DSM 16511 / JCM 12458 / E9I37-1</strain>
    </source>
</reference>
<dbReference type="KEGG" id="nsa:Nitsa_1157"/>
<evidence type="ECO:0008006" key="4">
    <source>
        <dbReference type="Google" id="ProtNLM"/>
    </source>
</evidence>
<dbReference type="Pfam" id="PF11351">
    <property type="entry name" value="GTA_holin_3TM"/>
    <property type="match status" value="1"/>
</dbReference>
<accession>E6WY36</accession>
<dbReference type="RefSeq" id="WP_013554101.1">
    <property type="nucleotide sequence ID" value="NC_014935.1"/>
</dbReference>
<name>E6WY36_NITSE</name>
<keyword evidence="1" id="KW-0812">Transmembrane</keyword>
<dbReference type="AlphaFoldDB" id="E6WY36"/>
<evidence type="ECO:0000313" key="3">
    <source>
        <dbReference type="Proteomes" id="UP000008633"/>
    </source>
</evidence>
<dbReference type="InterPro" id="IPR021497">
    <property type="entry name" value="GTA_holin_3TM"/>
</dbReference>
<keyword evidence="1" id="KW-1133">Transmembrane helix</keyword>